<reference evidence="14" key="2">
    <citation type="journal article" date="2023" name="BMC Genomics">
        <title>Pest status, molecular evolution, and epigenetic factors derived from the genome assembly of Frankliniella fusca, a thysanopteran phytovirus vector.</title>
        <authorList>
            <person name="Catto M.A."/>
            <person name="Labadie P.E."/>
            <person name="Jacobson A.L."/>
            <person name="Kennedy G.G."/>
            <person name="Srinivasan R."/>
            <person name="Hunt B.G."/>
        </authorList>
    </citation>
    <scope>NUCLEOTIDE SEQUENCE</scope>
    <source>
        <strain evidence="14">PL_HMW_Pooled</strain>
    </source>
</reference>
<evidence type="ECO:0000256" key="8">
    <source>
        <dbReference type="ARBA" id="ARBA00022741"/>
    </source>
</evidence>
<comment type="caution">
    <text evidence="14">The sequence shown here is derived from an EMBL/GenBank/DDBJ whole genome shotgun (WGS) entry which is preliminary data.</text>
</comment>
<keyword evidence="15" id="KW-1185">Reference proteome</keyword>
<gene>
    <name evidence="14" type="ORF">KUF71_021625</name>
</gene>
<keyword evidence="5" id="KW-0328">Glycosyltransferase</keyword>
<dbReference type="InterPro" id="IPR003378">
    <property type="entry name" value="Fringe-like_glycosylTrfase"/>
</dbReference>
<evidence type="ECO:0000256" key="12">
    <source>
        <dbReference type="SAM" id="Phobius"/>
    </source>
</evidence>
<evidence type="ECO:0000256" key="1">
    <source>
        <dbReference type="ARBA" id="ARBA00004606"/>
    </source>
</evidence>
<dbReference type="PANTHER" id="PTHR23033">
    <property type="entry name" value="BETA1,3-GALACTOSYLTRANSFERASE"/>
    <property type="match status" value="1"/>
</dbReference>
<keyword evidence="8" id="KW-0547">Nucleotide-binding</keyword>
<evidence type="ECO:0000313" key="15">
    <source>
        <dbReference type="Proteomes" id="UP001219518"/>
    </source>
</evidence>
<keyword evidence="6" id="KW-0808">Transferase</keyword>
<evidence type="ECO:0000313" key="14">
    <source>
        <dbReference type="EMBL" id="KAK3912055.1"/>
    </source>
</evidence>
<reference evidence="14" key="1">
    <citation type="submission" date="2021-07" db="EMBL/GenBank/DDBJ databases">
        <authorList>
            <person name="Catto M.A."/>
            <person name="Jacobson A."/>
            <person name="Kennedy G."/>
            <person name="Labadie P."/>
            <person name="Hunt B.G."/>
            <person name="Srinivasan R."/>
        </authorList>
    </citation>
    <scope>NUCLEOTIDE SEQUENCE</scope>
    <source>
        <strain evidence="14">PL_HMW_Pooled</strain>
        <tissue evidence="14">Head</tissue>
    </source>
</reference>
<evidence type="ECO:0000256" key="3">
    <source>
        <dbReference type="ARBA" id="ARBA00006462"/>
    </source>
</evidence>
<evidence type="ECO:0000256" key="2">
    <source>
        <dbReference type="ARBA" id="ARBA00004922"/>
    </source>
</evidence>
<keyword evidence="7 12" id="KW-0812">Transmembrane</keyword>
<feature type="domain" description="Fringe-like glycosyltransferase" evidence="13">
    <location>
        <begin position="111"/>
        <end position="207"/>
    </location>
</feature>
<dbReference type="GO" id="GO:0016020">
    <property type="term" value="C:membrane"/>
    <property type="evidence" value="ECO:0007669"/>
    <property type="project" value="UniProtKB-SubCell"/>
</dbReference>
<feature type="transmembrane region" description="Helical" evidence="12">
    <location>
        <begin position="7"/>
        <end position="25"/>
    </location>
</feature>
<name>A0AAE1GZB8_9NEOP</name>
<evidence type="ECO:0000256" key="9">
    <source>
        <dbReference type="ARBA" id="ARBA00022968"/>
    </source>
</evidence>
<protein>
    <recommendedName>
        <fullName evidence="4">N-acetylgalactosaminide beta-1,3-galactosyltransferase</fullName>
        <ecNumber evidence="4">2.4.1.122</ecNumber>
    </recommendedName>
</protein>
<dbReference type="AlphaFoldDB" id="A0AAE1GZB8"/>
<dbReference type="InterPro" id="IPR026050">
    <property type="entry name" value="C1GALT1/C1GALT1_chp1"/>
</dbReference>
<evidence type="ECO:0000256" key="11">
    <source>
        <dbReference type="ARBA" id="ARBA00023136"/>
    </source>
</evidence>
<dbReference type="EMBL" id="JAHWGI010000289">
    <property type="protein sequence ID" value="KAK3912055.1"/>
    <property type="molecule type" value="Genomic_DNA"/>
</dbReference>
<evidence type="ECO:0000256" key="7">
    <source>
        <dbReference type="ARBA" id="ARBA00022692"/>
    </source>
</evidence>
<dbReference type="GO" id="GO:0000166">
    <property type="term" value="F:nucleotide binding"/>
    <property type="evidence" value="ECO:0007669"/>
    <property type="project" value="UniProtKB-KW"/>
</dbReference>
<keyword evidence="10 12" id="KW-1133">Transmembrane helix</keyword>
<organism evidence="14 15">
    <name type="scientific">Frankliniella fusca</name>
    <dbReference type="NCBI Taxonomy" id="407009"/>
    <lineage>
        <taxon>Eukaryota</taxon>
        <taxon>Metazoa</taxon>
        <taxon>Ecdysozoa</taxon>
        <taxon>Arthropoda</taxon>
        <taxon>Hexapoda</taxon>
        <taxon>Insecta</taxon>
        <taxon>Pterygota</taxon>
        <taxon>Neoptera</taxon>
        <taxon>Paraneoptera</taxon>
        <taxon>Thysanoptera</taxon>
        <taxon>Terebrantia</taxon>
        <taxon>Thripoidea</taxon>
        <taxon>Thripidae</taxon>
        <taxon>Frankliniella</taxon>
    </lineage>
</organism>
<sequence>MSSRRPMNVLFFGVVIGFFLGILVLRPTENVSPLPHPSRHISCDSSKKSGKLSGNYETWLTNQGILRKTLDFDEYLYGNSHKQAVLEAEFLKKKIHVLCVVFVEREKNIMAASHTWLRHCNDYVLYYAKRPQDHREKNFAEDLGVKKVQAKSSWDFLCKTVLDLWEKKESKLQWLLFVSDDMFVVPENLRRMVAQLDPNHPYYFGHAQTLWGQPFNVALAGYALSKGTVELLASNFTFDSCPTGGKYWKKEDFYLGKNLEKLCVLPSDTRDSAKKGRFHGYNLNKLLFSNKLALIASYWKDSIYPSTEGIQCCSDLSVTFQGIEADKMYMYDYIINRLRVFSHGIHGNQPASTPHPPEQVWKDFMRSRGYSSVENISSKQYINAWKAKINEDLIKAGFKKKKQVWRGMDFHGDGHGEAIPLPLPFQTVLDTE</sequence>
<accession>A0AAE1GZB8</accession>
<dbReference type="Gene3D" id="3.90.550.50">
    <property type="match status" value="1"/>
</dbReference>
<dbReference type="EC" id="2.4.1.122" evidence="4"/>
<dbReference type="Proteomes" id="UP001219518">
    <property type="component" value="Unassembled WGS sequence"/>
</dbReference>
<comment type="similarity">
    <text evidence="3">Belongs to the glycosyltransferase 31 family. Beta3-Gal-T subfamily.</text>
</comment>
<comment type="subcellular location">
    <subcellularLocation>
        <location evidence="1">Membrane</location>
        <topology evidence="1">Single-pass type II membrane protein</topology>
    </subcellularLocation>
</comment>
<proteinExistence type="inferred from homology"/>
<keyword evidence="11 12" id="KW-0472">Membrane</keyword>
<dbReference type="Pfam" id="PF02434">
    <property type="entry name" value="Fringe"/>
    <property type="match status" value="1"/>
</dbReference>
<evidence type="ECO:0000256" key="5">
    <source>
        <dbReference type="ARBA" id="ARBA00022676"/>
    </source>
</evidence>
<evidence type="ECO:0000256" key="10">
    <source>
        <dbReference type="ARBA" id="ARBA00022989"/>
    </source>
</evidence>
<dbReference type="GO" id="GO:0016263">
    <property type="term" value="F:glycoprotein-N-acetylgalactosamine 3-beta-galactosyltransferase activity"/>
    <property type="evidence" value="ECO:0007669"/>
    <property type="project" value="UniProtKB-EC"/>
</dbReference>
<evidence type="ECO:0000259" key="13">
    <source>
        <dbReference type="Pfam" id="PF02434"/>
    </source>
</evidence>
<dbReference type="PANTHER" id="PTHR23033:SF14">
    <property type="entry name" value="GLYCOPROTEIN-N-ACETYLGALACTOSAMINE 3-BETA-GALACTOSYLTRANSFERASE 1-RELATED"/>
    <property type="match status" value="1"/>
</dbReference>
<comment type="pathway">
    <text evidence="2">Protein modification; protein glycosylation.</text>
</comment>
<evidence type="ECO:0000256" key="6">
    <source>
        <dbReference type="ARBA" id="ARBA00022679"/>
    </source>
</evidence>
<keyword evidence="9" id="KW-0735">Signal-anchor</keyword>
<evidence type="ECO:0000256" key="4">
    <source>
        <dbReference type="ARBA" id="ARBA00012557"/>
    </source>
</evidence>